<evidence type="ECO:0000259" key="2">
    <source>
        <dbReference type="PROSITE" id="PS50181"/>
    </source>
</evidence>
<dbReference type="STRING" id="196109.A0A136JE07"/>
<dbReference type="Gene3D" id="1.20.1280.50">
    <property type="match status" value="1"/>
</dbReference>
<feature type="region of interest" description="Disordered" evidence="1">
    <location>
        <begin position="158"/>
        <end position="194"/>
    </location>
</feature>
<reference evidence="4" key="1">
    <citation type="submission" date="2016-02" db="EMBL/GenBank/DDBJ databases">
        <title>Draft genome sequence of Microdochium bolleyi, a fungal endophyte of beachgrass.</title>
        <authorList>
            <consortium name="DOE Joint Genome Institute"/>
            <person name="David A.S."/>
            <person name="May G."/>
            <person name="Haridas S."/>
            <person name="Lim J."/>
            <person name="Wang M."/>
            <person name="Labutti K."/>
            <person name="Lipzen A."/>
            <person name="Barry K."/>
            <person name="Grigoriev I.V."/>
        </authorList>
    </citation>
    <scope>NUCLEOTIDE SEQUENCE [LARGE SCALE GENOMIC DNA]</scope>
    <source>
        <strain evidence="4">J235TASD1</strain>
    </source>
</reference>
<proteinExistence type="predicted"/>
<feature type="region of interest" description="Disordered" evidence="1">
    <location>
        <begin position="574"/>
        <end position="650"/>
    </location>
</feature>
<dbReference type="InterPro" id="IPR036047">
    <property type="entry name" value="F-box-like_dom_sf"/>
</dbReference>
<evidence type="ECO:0000313" key="4">
    <source>
        <dbReference type="Proteomes" id="UP000070501"/>
    </source>
</evidence>
<dbReference type="SUPFAM" id="SSF81383">
    <property type="entry name" value="F-box domain"/>
    <property type="match status" value="1"/>
</dbReference>
<dbReference type="Pfam" id="PF12937">
    <property type="entry name" value="F-box-like"/>
    <property type="match status" value="1"/>
</dbReference>
<evidence type="ECO:0000256" key="1">
    <source>
        <dbReference type="SAM" id="MobiDB-lite"/>
    </source>
</evidence>
<feature type="region of interest" description="Disordered" evidence="1">
    <location>
        <begin position="327"/>
        <end position="379"/>
    </location>
</feature>
<gene>
    <name evidence="3" type="ORF">Micbo1qcDRAFT_230668</name>
</gene>
<sequence length="671" mass="73703">MTIFTELPPEIIQNVLAHVGPRDLARVPLVCQSLRYAVQDNKPLFKAVYLAHLDTPPAEIAKEVQWEKLLKDHVRLQVICGRKEVNKKKRELPFVYDTVTALLRNATTEGPRASTSATHPASRNAQLLASLFADETSQAAFLCRSSIYERARAETIYRPSNTTNNNNNDDDSGNGSGSADTGASNDTDSGHSSIDDVLMSDRMRSAKLHCLYGKPVHYAHPESHRTRHSRMRPFACSRVYDLRQYTTQTRWGPFMGGGSDGGSGSGGDADLRVDWEMVEAIMIVLGANLRNLGLETYPIYKNFWATPFAGVWPNSYLGMPLLAGDDDGSGDDKTTQCENCSRPISVPPQVPSGEEQDDGSNDAEGAGAGAGAGGGEGTQKKALDDPYGINGTWLRVVCFLDYNDFFAYNFAQEPDHQLPAGVPRPAIDVGEATRLILMKIAVTEIEPPGPGDGQAMPVVHFRGISRSLDDSWDDNANSDLAGTIRMTKEGEVRWTTVSIFAGVERWKSESVQVGGVKSARGVLGNWFDRDYDPRGPVGPTAFWKISDRIAASNHEQRVMLNDFLPILEAVMDDDYEPDSDEEDVDDEDDDDDDNTNDNGEEENEDGIGGGGSIDRTMQDTEDDDDDDDDGEMDSEDEAAQERFLASMPEIEIIDGTDIEIVGSRIIWTERE</sequence>
<feature type="compositionally biased region" description="Low complexity" evidence="1">
    <location>
        <begin position="177"/>
        <end position="186"/>
    </location>
</feature>
<feature type="compositionally biased region" description="Acidic residues" evidence="1">
    <location>
        <begin position="574"/>
        <end position="605"/>
    </location>
</feature>
<dbReference type="SMART" id="SM00256">
    <property type="entry name" value="FBOX"/>
    <property type="match status" value="1"/>
</dbReference>
<keyword evidence="4" id="KW-1185">Reference proteome</keyword>
<feature type="compositionally biased region" description="Gly residues" evidence="1">
    <location>
        <begin position="366"/>
        <end position="377"/>
    </location>
</feature>
<dbReference type="Proteomes" id="UP000070501">
    <property type="component" value="Unassembled WGS sequence"/>
</dbReference>
<dbReference type="PROSITE" id="PS50181">
    <property type="entry name" value="FBOX"/>
    <property type="match status" value="1"/>
</dbReference>
<feature type="compositionally biased region" description="Acidic residues" evidence="1">
    <location>
        <begin position="619"/>
        <end position="638"/>
    </location>
</feature>
<evidence type="ECO:0000313" key="3">
    <source>
        <dbReference type="EMBL" id="KXJ95403.1"/>
    </source>
</evidence>
<protein>
    <recommendedName>
        <fullName evidence="2">F-box domain-containing protein</fullName>
    </recommendedName>
</protein>
<dbReference type="InParanoid" id="A0A136JE07"/>
<organism evidence="3 4">
    <name type="scientific">Microdochium bolleyi</name>
    <dbReference type="NCBI Taxonomy" id="196109"/>
    <lineage>
        <taxon>Eukaryota</taxon>
        <taxon>Fungi</taxon>
        <taxon>Dikarya</taxon>
        <taxon>Ascomycota</taxon>
        <taxon>Pezizomycotina</taxon>
        <taxon>Sordariomycetes</taxon>
        <taxon>Xylariomycetidae</taxon>
        <taxon>Xylariales</taxon>
        <taxon>Microdochiaceae</taxon>
        <taxon>Microdochium</taxon>
    </lineage>
</organism>
<dbReference type="OrthoDB" id="3226064at2759"/>
<dbReference type="AlphaFoldDB" id="A0A136JE07"/>
<name>A0A136JE07_9PEZI</name>
<accession>A0A136JE07</accession>
<dbReference type="EMBL" id="KQ964246">
    <property type="protein sequence ID" value="KXJ95403.1"/>
    <property type="molecule type" value="Genomic_DNA"/>
</dbReference>
<feature type="domain" description="F-box" evidence="2">
    <location>
        <begin position="1"/>
        <end position="48"/>
    </location>
</feature>
<dbReference type="InterPro" id="IPR001810">
    <property type="entry name" value="F-box_dom"/>
</dbReference>